<name>A0A183AMC6_9TREM</name>
<reference evidence="3" key="1">
    <citation type="submission" date="2016-06" db="UniProtKB">
        <authorList>
            <consortium name="WormBaseParasite"/>
        </authorList>
    </citation>
    <scope>IDENTIFICATION</scope>
</reference>
<keyword evidence="2" id="KW-1185">Reference proteome</keyword>
<reference evidence="1 2" key="2">
    <citation type="submission" date="2018-11" db="EMBL/GenBank/DDBJ databases">
        <authorList>
            <consortium name="Pathogen Informatics"/>
        </authorList>
    </citation>
    <scope>NUCLEOTIDE SEQUENCE [LARGE SCALE GENOMIC DNA]</scope>
    <source>
        <strain evidence="1 2">Egypt</strain>
    </source>
</reference>
<dbReference type="OrthoDB" id="6222393at2759"/>
<evidence type="ECO:0000313" key="3">
    <source>
        <dbReference type="WBParaSite" id="ECPE_0000813301-mRNA-1"/>
    </source>
</evidence>
<dbReference type="AlphaFoldDB" id="A0A183AMC6"/>
<sequence length="116" mass="13238">MKDSKVICQLCCLKLVKKKKTKPQYVSKPLPADPYLDMKAMALTSVLFLQDDLFALKKVNKLDREALTTKNIPDEQYDEQFVQLFPESFVLKAYLLNNSRQIARLGLLAGLQMVSV</sequence>
<dbReference type="EMBL" id="UZAN01045529">
    <property type="protein sequence ID" value="VDP82786.1"/>
    <property type="molecule type" value="Genomic_DNA"/>
</dbReference>
<dbReference type="WBParaSite" id="ECPE_0000813301-mRNA-1">
    <property type="protein sequence ID" value="ECPE_0000813301-mRNA-1"/>
    <property type="gene ID" value="ECPE_0000813301"/>
</dbReference>
<proteinExistence type="predicted"/>
<evidence type="ECO:0000313" key="2">
    <source>
        <dbReference type="Proteomes" id="UP000272942"/>
    </source>
</evidence>
<dbReference type="Proteomes" id="UP000272942">
    <property type="component" value="Unassembled WGS sequence"/>
</dbReference>
<gene>
    <name evidence="1" type="ORF">ECPE_LOCUS8111</name>
</gene>
<organism evidence="3">
    <name type="scientific">Echinostoma caproni</name>
    <dbReference type="NCBI Taxonomy" id="27848"/>
    <lineage>
        <taxon>Eukaryota</taxon>
        <taxon>Metazoa</taxon>
        <taxon>Spiralia</taxon>
        <taxon>Lophotrochozoa</taxon>
        <taxon>Platyhelminthes</taxon>
        <taxon>Trematoda</taxon>
        <taxon>Digenea</taxon>
        <taxon>Plagiorchiida</taxon>
        <taxon>Echinostomata</taxon>
        <taxon>Echinostomatoidea</taxon>
        <taxon>Echinostomatidae</taxon>
        <taxon>Echinostoma</taxon>
    </lineage>
</organism>
<evidence type="ECO:0000313" key="1">
    <source>
        <dbReference type="EMBL" id="VDP82786.1"/>
    </source>
</evidence>
<accession>A0A183AMC6</accession>
<protein>
    <submittedName>
        <fullName evidence="3">DDE_Tnp_1_7 domain-containing protein</fullName>
    </submittedName>
</protein>